<dbReference type="Proteomes" id="UP001177023">
    <property type="component" value="Unassembled WGS sequence"/>
</dbReference>
<keyword evidence="1" id="KW-0862">Zinc</keyword>
<comment type="caution">
    <text evidence="4">The sequence shown here is derived from an EMBL/GenBank/DDBJ whole genome shotgun (WGS) entry which is preliminary data.</text>
</comment>
<accession>A0AA36CV77</accession>
<protein>
    <recommendedName>
        <fullName evidence="3">C2H2-type domain-containing protein</fullName>
    </recommendedName>
</protein>
<dbReference type="AlphaFoldDB" id="A0AA36CV77"/>
<proteinExistence type="predicted"/>
<feature type="compositionally biased region" description="Acidic residues" evidence="2">
    <location>
        <begin position="17"/>
        <end position="35"/>
    </location>
</feature>
<dbReference type="EMBL" id="CATQJA010002634">
    <property type="protein sequence ID" value="CAJ0574942.1"/>
    <property type="molecule type" value="Genomic_DNA"/>
</dbReference>
<evidence type="ECO:0000259" key="3">
    <source>
        <dbReference type="PROSITE" id="PS50157"/>
    </source>
</evidence>
<reference evidence="4" key="1">
    <citation type="submission" date="2023-06" db="EMBL/GenBank/DDBJ databases">
        <authorList>
            <person name="Delattre M."/>
        </authorList>
    </citation>
    <scope>NUCLEOTIDE SEQUENCE</scope>
    <source>
        <strain evidence="4">AF72</strain>
    </source>
</reference>
<evidence type="ECO:0000313" key="5">
    <source>
        <dbReference type="Proteomes" id="UP001177023"/>
    </source>
</evidence>
<dbReference type="GO" id="GO:0008270">
    <property type="term" value="F:zinc ion binding"/>
    <property type="evidence" value="ECO:0007669"/>
    <property type="project" value="UniProtKB-KW"/>
</dbReference>
<name>A0AA36CV77_9BILA</name>
<keyword evidence="1" id="KW-0479">Metal-binding</keyword>
<evidence type="ECO:0000256" key="2">
    <source>
        <dbReference type="SAM" id="MobiDB-lite"/>
    </source>
</evidence>
<keyword evidence="5" id="KW-1185">Reference proteome</keyword>
<feature type="region of interest" description="Disordered" evidence="2">
    <location>
        <begin position="1"/>
        <end position="72"/>
    </location>
</feature>
<feature type="compositionally biased region" description="Basic and acidic residues" evidence="2">
    <location>
        <begin position="44"/>
        <end position="54"/>
    </location>
</feature>
<dbReference type="InterPro" id="IPR013087">
    <property type="entry name" value="Znf_C2H2_type"/>
</dbReference>
<keyword evidence="1" id="KW-0863">Zinc-finger</keyword>
<evidence type="ECO:0000256" key="1">
    <source>
        <dbReference type="PROSITE-ProRule" id="PRU00042"/>
    </source>
</evidence>
<feature type="region of interest" description="Disordered" evidence="2">
    <location>
        <begin position="318"/>
        <end position="349"/>
    </location>
</feature>
<organism evidence="4 5">
    <name type="scientific">Mesorhabditis spiculigera</name>
    <dbReference type="NCBI Taxonomy" id="96644"/>
    <lineage>
        <taxon>Eukaryota</taxon>
        <taxon>Metazoa</taxon>
        <taxon>Ecdysozoa</taxon>
        <taxon>Nematoda</taxon>
        <taxon>Chromadorea</taxon>
        <taxon>Rhabditida</taxon>
        <taxon>Rhabditina</taxon>
        <taxon>Rhabditomorpha</taxon>
        <taxon>Rhabditoidea</taxon>
        <taxon>Rhabditidae</taxon>
        <taxon>Mesorhabditinae</taxon>
        <taxon>Mesorhabditis</taxon>
    </lineage>
</organism>
<evidence type="ECO:0000313" key="4">
    <source>
        <dbReference type="EMBL" id="CAJ0574942.1"/>
    </source>
</evidence>
<gene>
    <name evidence="4" type="ORF">MSPICULIGERA_LOCUS13262</name>
</gene>
<dbReference type="PROSITE" id="PS50157">
    <property type="entry name" value="ZINC_FINGER_C2H2_2"/>
    <property type="match status" value="1"/>
</dbReference>
<dbReference type="PROSITE" id="PS00028">
    <property type="entry name" value="ZINC_FINGER_C2H2_1"/>
    <property type="match status" value="1"/>
</dbReference>
<dbReference type="SMART" id="SM00355">
    <property type="entry name" value="ZnF_C2H2"/>
    <property type="match status" value="3"/>
</dbReference>
<feature type="non-terminal residue" evidence="4">
    <location>
        <position position="1"/>
    </location>
</feature>
<sequence length="436" mass="48349">MASDECWVAMDASLPDGPEEPEELAGEDDESDEPFPSDLFTHVVPKEEKPRPDALLEPAVDQPGPSTAAEDEPAYFNEPQAVQPKGRLVRANVVQATPRQTVLCPYCPGIYQKQGLLRHIQSAHQGFHLPPTLIDKSFHCIECDRYFATDHTLRGHRQNVHFESQTAGLLQCSACPSRPISQQALAQHYATSHYTKYENFKLRNSLYEDQQSFLNWLARVESASKHCFFVHTAQKGEYVKYRCWVTGVDGKDAGTVSCPAYIEMFFNNTGVFSKYQLSHDHEPDRDLARTVKAKFAIVESELEPGKMAVALAERAAAEGQSPVPSVPAKKSAAENPGASKPYNPPTTTSLKRKLDDAGITSVAANPHVAKPSPPLPHTLKRKFPAVSDSLYLIGKPPLTLDGAAKRFHSENIGFYKPPMRQSVPERHWTIPNQGLE</sequence>
<feature type="domain" description="C2H2-type" evidence="3">
    <location>
        <begin position="138"/>
        <end position="166"/>
    </location>
</feature>
<dbReference type="Gene3D" id="3.30.160.60">
    <property type="entry name" value="Classic Zinc Finger"/>
    <property type="match status" value="1"/>
</dbReference>